<dbReference type="GO" id="GO:0000151">
    <property type="term" value="C:ubiquitin ligase complex"/>
    <property type="evidence" value="ECO:0007669"/>
    <property type="project" value="TreeGrafter"/>
</dbReference>
<gene>
    <name evidence="3" type="ORF">B0T14DRAFT_425569</name>
</gene>
<dbReference type="GO" id="GO:0032182">
    <property type="term" value="F:ubiquitin-like protein binding"/>
    <property type="evidence" value="ECO:0007669"/>
    <property type="project" value="TreeGrafter"/>
</dbReference>
<dbReference type="Gene3D" id="1.10.238.200">
    <property type="entry name" value="Cullin, PONY binding domain"/>
    <property type="match status" value="1"/>
</dbReference>
<dbReference type="GO" id="GO:0031624">
    <property type="term" value="F:ubiquitin conjugating enzyme binding"/>
    <property type="evidence" value="ECO:0007669"/>
    <property type="project" value="TreeGrafter"/>
</dbReference>
<dbReference type="GO" id="GO:0097602">
    <property type="term" value="F:cullin family protein binding"/>
    <property type="evidence" value="ECO:0007669"/>
    <property type="project" value="TreeGrafter"/>
</dbReference>
<dbReference type="Gene3D" id="1.10.238.10">
    <property type="entry name" value="EF-hand"/>
    <property type="match status" value="1"/>
</dbReference>
<accession>A0AA40C4G4</accession>
<name>A0AA40C4G4_9PEZI</name>
<protein>
    <recommendedName>
        <fullName evidence="1">Defective in cullin neddylation protein</fullName>
    </recommendedName>
</protein>
<evidence type="ECO:0000256" key="1">
    <source>
        <dbReference type="RuleBase" id="RU410713"/>
    </source>
</evidence>
<dbReference type="Proteomes" id="UP001175000">
    <property type="component" value="Unassembled WGS sequence"/>
</dbReference>
<comment type="caution">
    <text evidence="3">The sequence shown here is derived from an EMBL/GenBank/DDBJ whole genome shotgun (WGS) entry which is preliminary data.</text>
</comment>
<feature type="domain" description="DCUN1" evidence="2">
    <location>
        <begin position="1"/>
        <end position="214"/>
    </location>
</feature>
<evidence type="ECO:0000259" key="2">
    <source>
        <dbReference type="PROSITE" id="PS51229"/>
    </source>
</evidence>
<feature type="non-terminal residue" evidence="3">
    <location>
        <position position="233"/>
    </location>
</feature>
<dbReference type="PANTHER" id="PTHR12281:SF31">
    <property type="entry name" value="DCN1-LIKE PROTEIN 3"/>
    <property type="match status" value="1"/>
</dbReference>
<dbReference type="PANTHER" id="PTHR12281">
    <property type="entry name" value="RP42 RELATED"/>
    <property type="match status" value="1"/>
</dbReference>
<proteinExistence type="predicted"/>
<keyword evidence="4" id="KW-1185">Reference proteome</keyword>
<evidence type="ECO:0000313" key="4">
    <source>
        <dbReference type="Proteomes" id="UP001175000"/>
    </source>
</evidence>
<dbReference type="InterPro" id="IPR005176">
    <property type="entry name" value="PONY_dom"/>
</dbReference>
<evidence type="ECO:0000313" key="3">
    <source>
        <dbReference type="EMBL" id="KAK0623948.1"/>
    </source>
</evidence>
<dbReference type="EMBL" id="JAULSU010000003">
    <property type="protein sequence ID" value="KAK0623948.1"/>
    <property type="molecule type" value="Genomic_DNA"/>
</dbReference>
<dbReference type="PROSITE" id="PS51229">
    <property type="entry name" value="DCUN1"/>
    <property type="match status" value="1"/>
</dbReference>
<sequence length="233" mass="27087">DDQLNELFDSLPEDVEASGDNPDAETDTIGVDSIARYTKALGVDMYNFEFFVLCDILQTQNLGNISRKEFVEGWKKQVDSHNKSIKANMDAHRKFIRGRIQELPRNPDLFKKIYRQMFISGKDAQQKALEKEDAIAYWDELFSPALRPWKTAKVDWLDAWKRYLTDNWSRSVNKDMWNQTLEFATRTMEDDSLGFWSEDQAWPGVIDDFVIWCREQGVVAPPKKSADGMEVDE</sequence>
<dbReference type="GO" id="GO:0045116">
    <property type="term" value="P:protein neddylation"/>
    <property type="evidence" value="ECO:0007669"/>
    <property type="project" value="TreeGrafter"/>
</dbReference>
<comment type="function">
    <text evidence="1">Neddylation of cullins play an essential role in the regulation of SCF-type complexes activity.</text>
</comment>
<organism evidence="3 4">
    <name type="scientific">Immersiella caudata</name>
    <dbReference type="NCBI Taxonomy" id="314043"/>
    <lineage>
        <taxon>Eukaryota</taxon>
        <taxon>Fungi</taxon>
        <taxon>Dikarya</taxon>
        <taxon>Ascomycota</taxon>
        <taxon>Pezizomycotina</taxon>
        <taxon>Sordariomycetes</taxon>
        <taxon>Sordariomycetidae</taxon>
        <taxon>Sordariales</taxon>
        <taxon>Lasiosphaeriaceae</taxon>
        <taxon>Immersiella</taxon>
    </lineage>
</organism>
<reference evidence="3" key="1">
    <citation type="submission" date="2023-06" db="EMBL/GenBank/DDBJ databases">
        <title>Genome-scale phylogeny and comparative genomics of the fungal order Sordariales.</title>
        <authorList>
            <consortium name="Lawrence Berkeley National Laboratory"/>
            <person name="Hensen N."/>
            <person name="Bonometti L."/>
            <person name="Westerberg I."/>
            <person name="Brannstrom I.O."/>
            <person name="Guillou S."/>
            <person name="Cros-Aarteil S."/>
            <person name="Calhoun S."/>
            <person name="Haridas S."/>
            <person name="Kuo A."/>
            <person name="Mondo S."/>
            <person name="Pangilinan J."/>
            <person name="Riley R."/>
            <person name="Labutti K."/>
            <person name="Andreopoulos B."/>
            <person name="Lipzen A."/>
            <person name="Chen C."/>
            <person name="Yanf M."/>
            <person name="Daum C."/>
            <person name="Ng V."/>
            <person name="Clum A."/>
            <person name="Steindorff A."/>
            <person name="Ohm R."/>
            <person name="Martin F."/>
            <person name="Silar P."/>
            <person name="Natvig D."/>
            <person name="Lalanne C."/>
            <person name="Gautier V."/>
            <person name="Ament-Velasquez S.L."/>
            <person name="Kruys A."/>
            <person name="Hutchinson M.I."/>
            <person name="Powell A.J."/>
            <person name="Barry K."/>
            <person name="Miller A.N."/>
            <person name="Grigoriev I.V."/>
            <person name="Debuchy R."/>
            <person name="Gladieux P."/>
            <person name="Thoren M.H."/>
            <person name="Johannesson H."/>
        </authorList>
    </citation>
    <scope>NUCLEOTIDE SEQUENCE</scope>
    <source>
        <strain evidence="3">CBS 606.72</strain>
    </source>
</reference>
<dbReference type="InterPro" id="IPR014764">
    <property type="entry name" value="DCN-prot"/>
</dbReference>
<dbReference type="InterPro" id="IPR042460">
    <property type="entry name" value="DCN1-like_PONY"/>
</dbReference>
<dbReference type="AlphaFoldDB" id="A0AA40C4G4"/>
<dbReference type="Pfam" id="PF03556">
    <property type="entry name" value="Cullin_binding"/>
    <property type="match status" value="1"/>
</dbReference>